<dbReference type="Proteomes" id="UP001177140">
    <property type="component" value="Unassembled WGS sequence"/>
</dbReference>
<feature type="signal peptide" evidence="1">
    <location>
        <begin position="1"/>
        <end position="27"/>
    </location>
</feature>
<proteinExistence type="predicted"/>
<reference evidence="2" key="1">
    <citation type="submission" date="2022-03" db="EMBL/GenBank/DDBJ databases">
        <title>A functionally conserved STORR gene fusion in Papaver species that diverged 16.8 million years ago.</title>
        <authorList>
            <person name="Catania T."/>
        </authorList>
    </citation>
    <scope>NUCLEOTIDE SEQUENCE</scope>
    <source>
        <strain evidence="2">S-191538</strain>
    </source>
</reference>
<feature type="chain" id="PRO_5041372430" evidence="1">
    <location>
        <begin position="28"/>
        <end position="81"/>
    </location>
</feature>
<organism evidence="2 3">
    <name type="scientific">Papaver nudicaule</name>
    <name type="common">Iceland poppy</name>
    <dbReference type="NCBI Taxonomy" id="74823"/>
    <lineage>
        <taxon>Eukaryota</taxon>
        <taxon>Viridiplantae</taxon>
        <taxon>Streptophyta</taxon>
        <taxon>Embryophyta</taxon>
        <taxon>Tracheophyta</taxon>
        <taxon>Spermatophyta</taxon>
        <taxon>Magnoliopsida</taxon>
        <taxon>Ranunculales</taxon>
        <taxon>Papaveraceae</taxon>
        <taxon>Papaveroideae</taxon>
        <taxon>Papaver</taxon>
    </lineage>
</organism>
<evidence type="ECO:0000313" key="3">
    <source>
        <dbReference type="Proteomes" id="UP001177140"/>
    </source>
</evidence>
<protein>
    <submittedName>
        <fullName evidence="2">Uncharacterized protein</fullName>
    </submittedName>
</protein>
<evidence type="ECO:0000313" key="2">
    <source>
        <dbReference type="EMBL" id="MCL7040016.1"/>
    </source>
</evidence>
<sequence>MAKATSLSFSPFFLGLLLMMSSRGVTAVCVDFKLTQVGDLDHNCKNHCKSYFGDKLLSFELHDPVYYWIMTSNAPVATKAD</sequence>
<evidence type="ECO:0000256" key="1">
    <source>
        <dbReference type="SAM" id="SignalP"/>
    </source>
</evidence>
<comment type="caution">
    <text evidence="2">The sequence shown here is derived from an EMBL/GenBank/DDBJ whole genome shotgun (WGS) entry which is preliminary data.</text>
</comment>
<gene>
    <name evidence="2" type="ORF">MKW94_007377</name>
</gene>
<accession>A0AA41VEZ4</accession>
<dbReference type="EMBL" id="JAJJMA010207465">
    <property type="protein sequence ID" value="MCL7040016.1"/>
    <property type="molecule type" value="Genomic_DNA"/>
</dbReference>
<name>A0AA41VEZ4_PAPNU</name>
<dbReference type="AlphaFoldDB" id="A0AA41VEZ4"/>
<keyword evidence="1" id="KW-0732">Signal</keyword>
<keyword evidence="3" id="KW-1185">Reference proteome</keyword>